<evidence type="ECO:0000313" key="4">
    <source>
        <dbReference type="EMBL" id="RWU19281.1"/>
    </source>
</evidence>
<evidence type="ECO:0000256" key="1">
    <source>
        <dbReference type="ARBA" id="ARBA00020156"/>
    </source>
</evidence>
<reference evidence="4 5" key="1">
    <citation type="submission" date="2018-06" db="EMBL/GenBank/DDBJ databases">
        <title>Bacteria isolated from soil of Wuhan.</title>
        <authorList>
            <person name="Wei X."/>
            <person name="Chunhua H."/>
        </authorList>
    </citation>
    <scope>NUCLEOTIDE SEQUENCE [LARGE SCALE GENOMIC DNA]</scope>
    <source>
        <strain evidence="5">xwS2</strain>
    </source>
</reference>
<evidence type="ECO:0000313" key="5">
    <source>
        <dbReference type="Proteomes" id="UP000288983"/>
    </source>
</evidence>
<accession>A0A443ZK70</accession>
<proteinExistence type="predicted"/>
<dbReference type="PANTHER" id="PTHR13932:SF6">
    <property type="entry name" value="OXYGEN-INDEPENDENT COPROPORPHYRINOGEN III OXIDASE"/>
    <property type="match status" value="1"/>
</dbReference>
<sequence>MLEDPQSHNEQIVEHDRVVLDSHGFIDTRRFHGGIGSLDVLRALRSSRQQQRPLSLNLQLPPGVCMAGKAIDAYIDCLAREIDLVGCHLGRQQRVEQLHLGGATPGPELLVRLLAPLRKRFSVSSLEGGDYSADVDVNHTGWATIGLLREQGFNHVSLFGSDQSQDPVPFHSLIDAARTFGYRTVSIELRYGHAWQTPVLFLQQLAGLVELEPDRLLVLDCAQAPQRHAQWRMRPSGAEQDKVLMRHLCLQHLLAAGYQHIGLGQFVRPDDDLAVARERGYLGRNGLGFTPYGYCDHVGLGLGAISQFETLYAQNTHALNDYLTQLQRGQLATCRGWRPGSTS</sequence>
<organism evidence="4 5">
    <name type="scientific">Pseudomonas alkylphenolica</name>
    <dbReference type="NCBI Taxonomy" id="237609"/>
    <lineage>
        <taxon>Bacteria</taxon>
        <taxon>Pseudomonadati</taxon>
        <taxon>Pseudomonadota</taxon>
        <taxon>Gammaproteobacteria</taxon>
        <taxon>Pseudomonadales</taxon>
        <taxon>Pseudomonadaceae</taxon>
        <taxon>Pseudomonas</taxon>
    </lineage>
</organism>
<evidence type="ECO:0000256" key="2">
    <source>
        <dbReference type="ARBA" id="ARBA00023002"/>
    </source>
</evidence>
<dbReference type="OrthoDB" id="6937424at2"/>
<dbReference type="GO" id="GO:0005737">
    <property type="term" value="C:cytoplasm"/>
    <property type="evidence" value="ECO:0007669"/>
    <property type="project" value="TreeGrafter"/>
</dbReference>
<dbReference type="InterPro" id="IPR058240">
    <property type="entry name" value="rSAM_sf"/>
</dbReference>
<evidence type="ECO:0000256" key="3">
    <source>
        <dbReference type="ARBA" id="ARBA00030263"/>
    </source>
</evidence>
<protein>
    <recommendedName>
        <fullName evidence="1">Oxygen-independent coproporphyrinogen III oxidase</fullName>
    </recommendedName>
    <alternativeName>
        <fullName evidence="3">Coproporphyrinogen III dehydrogenase</fullName>
    </alternativeName>
</protein>
<dbReference type="PANTHER" id="PTHR13932">
    <property type="entry name" value="COPROPORPHYRINIGEN III OXIDASE"/>
    <property type="match status" value="1"/>
</dbReference>
<dbReference type="EMBL" id="QJRG01000048">
    <property type="protein sequence ID" value="RWU19281.1"/>
    <property type="molecule type" value="Genomic_DNA"/>
</dbReference>
<keyword evidence="2" id="KW-0560">Oxidoreductase</keyword>
<dbReference type="RefSeq" id="WP_128325768.1">
    <property type="nucleotide sequence ID" value="NZ_QJRG01000048.1"/>
</dbReference>
<dbReference type="SUPFAM" id="SSF102114">
    <property type="entry name" value="Radical SAM enzymes"/>
    <property type="match status" value="1"/>
</dbReference>
<dbReference type="GO" id="GO:0006782">
    <property type="term" value="P:protoporphyrinogen IX biosynthetic process"/>
    <property type="evidence" value="ECO:0007669"/>
    <property type="project" value="TreeGrafter"/>
</dbReference>
<dbReference type="AlphaFoldDB" id="A0A443ZK70"/>
<dbReference type="InterPro" id="IPR034505">
    <property type="entry name" value="Coproporphyrinogen-III_oxidase"/>
</dbReference>
<comment type="caution">
    <text evidence="4">The sequence shown here is derived from an EMBL/GenBank/DDBJ whole genome shotgun (WGS) entry which is preliminary data.</text>
</comment>
<gene>
    <name evidence="4" type="ORF">DM813_23540</name>
</gene>
<dbReference type="GO" id="GO:0051989">
    <property type="term" value="F:coproporphyrinogen dehydrogenase activity"/>
    <property type="evidence" value="ECO:0007669"/>
    <property type="project" value="TreeGrafter"/>
</dbReference>
<dbReference type="GO" id="GO:0051539">
    <property type="term" value="F:4 iron, 4 sulfur cluster binding"/>
    <property type="evidence" value="ECO:0007669"/>
    <property type="project" value="TreeGrafter"/>
</dbReference>
<dbReference type="Proteomes" id="UP000288983">
    <property type="component" value="Unassembled WGS sequence"/>
</dbReference>
<name>A0A443ZK70_9PSED</name>